<dbReference type="InterPro" id="IPR018211">
    <property type="entry name" value="ADH_Fe_CS"/>
</dbReference>
<dbReference type="InterPro" id="IPR001670">
    <property type="entry name" value="ADH_Fe/GldA"/>
</dbReference>
<evidence type="ECO:0000259" key="6">
    <source>
        <dbReference type="Pfam" id="PF25137"/>
    </source>
</evidence>
<feature type="domain" description="Fe-containing alcohol dehydrogenase-like C-terminal" evidence="6">
    <location>
        <begin position="189"/>
        <end position="384"/>
    </location>
</feature>
<dbReference type="GO" id="GO:0004022">
    <property type="term" value="F:alcohol dehydrogenase (NAD+) activity"/>
    <property type="evidence" value="ECO:0007669"/>
    <property type="project" value="TreeGrafter"/>
</dbReference>
<organism evidence="7 8">
    <name type="scientific">Flammeovirga aprica JL-4</name>
    <dbReference type="NCBI Taxonomy" id="694437"/>
    <lineage>
        <taxon>Bacteria</taxon>
        <taxon>Pseudomonadati</taxon>
        <taxon>Bacteroidota</taxon>
        <taxon>Cytophagia</taxon>
        <taxon>Cytophagales</taxon>
        <taxon>Flammeovirgaceae</taxon>
        <taxon>Flammeovirga</taxon>
    </lineage>
</organism>
<evidence type="ECO:0000256" key="4">
    <source>
        <dbReference type="ARBA" id="ARBA00023027"/>
    </source>
</evidence>
<name>A0A7X9NZL0_9BACT</name>
<dbReference type="Pfam" id="PF25137">
    <property type="entry name" value="ADH_Fe_C"/>
    <property type="match status" value="1"/>
</dbReference>
<dbReference type="FunFam" id="3.40.50.1970:FF:000003">
    <property type="entry name" value="Alcohol dehydrogenase, iron-containing"/>
    <property type="match status" value="1"/>
</dbReference>
<dbReference type="CDD" id="cd08188">
    <property type="entry name" value="PDDH"/>
    <property type="match status" value="1"/>
</dbReference>
<dbReference type="RefSeq" id="WP_169654576.1">
    <property type="nucleotide sequence ID" value="NZ_JABANE010000004.1"/>
</dbReference>
<keyword evidence="4" id="KW-0520">NAD</keyword>
<proteinExistence type="inferred from homology"/>
<sequence length="384" mass="40895">MLESKRIYLPPLSLVGPDSLKELVIELKDLPYKKALLVTDKALNELGMAKSIGDLLIEAGLEYVIYDNVQPNPTIENVHSGLKKIQDENCDVIVSLGGGSPQDTAKAIGILSTNGGNIADYEGVNISKNPSTPIIAINTTAGTASEVTIYYVITDVERNVKMVMADKNCLVSIAVNDPKLMLGMPKSLTAATGIDALTHAIEAYITVGAFHWSDDLALQAIKLVSQSLVKAVENGNDLEARSQMAWAQFIAGQSFSNAGLGFVHSMAHQLGGQYDIPHGVANAVLLPHVMRYNAKVCAPKLKNVASAMGVDITGMTDEEGAEAAIETVISITKKVDIPSGIGVLGVKEEDIELMAENALKDICAPGNPRKVTIEDAVELFKEAM</sequence>
<dbReference type="InterPro" id="IPR039697">
    <property type="entry name" value="Alcohol_dehydrogenase_Fe"/>
</dbReference>
<dbReference type="AlphaFoldDB" id="A0A7X9NZL0"/>
<evidence type="ECO:0000313" key="8">
    <source>
        <dbReference type="Proteomes" id="UP000576082"/>
    </source>
</evidence>
<dbReference type="Proteomes" id="UP000576082">
    <property type="component" value="Unassembled WGS sequence"/>
</dbReference>
<keyword evidence="3" id="KW-0560">Oxidoreductase</keyword>
<dbReference type="PROSITE" id="PS00060">
    <property type="entry name" value="ADH_IRON_2"/>
    <property type="match status" value="1"/>
</dbReference>
<dbReference type="Pfam" id="PF00465">
    <property type="entry name" value="Fe-ADH"/>
    <property type="match status" value="1"/>
</dbReference>
<dbReference type="PROSITE" id="PS00913">
    <property type="entry name" value="ADH_IRON_1"/>
    <property type="match status" value="1"/>
</dbReference>
<feature type="domain" description="Alcohol dehydrogenase iron-type/glycerol dehydrogenase GldA" evidence="5">
    <location>
        <begin position="13"/>
        <end position="178"/>
    </location>
</feature>
<keyword evidence="8" id="KW-1185">Reference proteome</keyword>
<evidence type="ECO:0000313" key="7">
    <source>
        <dbReference type="EMBL" id="NME66773.1"/>
    </source>
</evidence>
<gene>
    <name evidence="7" type="ORF">HHU12_02240</name>
</gene>
<evidence type="ECO:0000256" key="3">
    <source>
        <dbReference type="ARBA" id="ARBA00023002"/>
    </source>
</evidence>
<comment type="similarity">
    <text evidence="2">Belongs to the iron-containing alcohol dehydrogenase family.</text>
</comment>
<dbReference type="PANTHER" id="PTHR11496:SF102">
    <property type="entry name" value="ALCOHOL DEHYDROGENASE 4"/>
    <property type="match status" value="1"/>
</dbReference>
<comment type="cofactor">
    <cofactor evidence="1">
        <name>Fe cation</name>
        <dbReference type="ChEBI" id="CHEBI:24875"/>
    </cofactor>
</comment>
<dbReference type="PANTHER" id="PTHR11496">
    <property type="entry name" value="ALCOHOL DEHYDROGENASE"/>
    <property type="match status" value="1"/>
</dbReference>
<protein>
    <submittedName>
        <fullName evidence="7">Iron-containing alcohol dehydrogenase</fullName>
    </submittedName>
</protein>
<reference evidence="7 8" key="1">
    <citation type="submission" date="2020-04" db="EMBL/GenBank/DDBJ databases">
        <title>Flammeovirga sp. SR4, a novel species isolated from seawater.</title>
        <authorList>
            <person name="Wang X."/>
        </authorList>
    </citation>
    <scope>NUCLEOTIDE SEQUENCE [LARGE SCALE GENOMIC DNA]</scope>
    <source>
        <strain evidence="7 8">ATCC 23126</strain>
    </source>
</reference>
<evidence type="ECO:0000256" key="2">
    <source>
        <dbReference type="ARBA" id="ARBA00007358"/>
    </source>
</evidence>
<accession>A0A7X9NZL0</accession>
<dbReference type="GO" id="GO:0046872">
    <property type="term" value="F:metal ion binding"/>
    <property type="evidence" value="ECO:0007669"/>
    <property type="project" value="InterPro"/>
</dbReference>
<dbReference type="SUPFAM" id="SSF56796">
    <property type="entry name" value="Dehydroquinate synthase-like"/>
    <property type="match status" value="1"/>
</dbReference>
<dbReference type="Gene3D" id="1.20.1090.10">
    <property type="entry name" value="Dehydroquinate synthase-like - alpha domain"/>
    <property type="match status" value="1"/>
</dbReference>
<comment type="caution">
    <text evidence="7">The sequence shown here is derived from an EMBL/GenBank/DDBJ whole genome shotgun (WGS) entry which is preliminary data.</text>
</comment>
<dbReference type="Gene3D" id="3.40.50.1970">
    <property type="match status" value="1"/>
</dbReference>
<dbReference type="FunFam" id="1.20.1090.10:FF:000001">
    <property type="entry name" value="Aldehyde-alcohol dehydrogenase"/>
    <property type="match status" value="1"/>
</dbReference>
<evidence type="ECO:0000256" key="1">
    <source>
        <dbReference type="ARBA" id="ARBA00001962"/>
    </source>
</evidence>
<dbReference type="InterPro" id="IPR056798">
    <property type="entry name" value="ADH_Fe_C"/>
</dbReference>
<evidence type="ECO:0000259" key="5">
    <source>
        <dbReference type="Pfam" id="PF00465"/>
    </source>
</evidence>
<dbReference type="EMBL" id="JABANE010000004">
    <property type="protein sequence ID" value="NME66773.1"/>
    <property type="molecule type" value="Genomic_DNA"/>
</dbReference>